<dbReference type="InterPro" id="IPR029058">
    <property type="entry name" value="AB_hydrolase_fold"/>
</dbReference>
<keyword evidence="4" id="KW-1185">Reference proteome</keyword>
<dbReference type="PANTHER" id="PTHR43798:SF31">
    <property type="entry name" value="AB HYDROLASE SUPERFAMILY PROTEIN YCLE"/>
    <property type="match status" value="1"/>
</dbReference>
<name>A0A0U1QSJ0_9BACL</name>
<dbReference type="STRING" id="1069536.SINU_01350"/>
<evidence type="ECO:0000313" key="3">
    <source>
        <dbReference type="EMBL" id="KLI03712.1"/>
    </source>
</evidence>
<dbReference type="EMBL" id="AFVQ02000017">
    <property type="protein sequence ID" value="KLI03712.1"/>
    <property type="molecule type" value="Genomic_DNA"/>
</dbReference>
<dbReference type="InterPro" id="IPR050266">
    <property type="entry name" value="AB_hydrolase_sf"/>
</dbReference>
<accession>A0A0U1QSJ0</accession>
<sequence>MPYIETNQGIHLFYEKIGKGRPIVFLHPPLMGHVAFRYQKALADRAQLIFYDQRGHGQSGYQASASLGQVIPDHEHDLSELILKLQLEKPILVGYSSGGLIALTYALRHTGNIGGILLAGGFPCIASVLLRLEYQLGISLMKTGNQRLLSRLIAKANKNTAEDERVMDDYAQKADPGAVLDLYCAGPKTDVTPQLAQLDQLPMQILYGSLDVYLKKHKKYFEPLAHTEIITVDRAFHQLPTHHYKVFNHLIMRFLRQLD</sequence>
<protein>
    <recommendedName>
        <fullName evidence="2">AB hydrolase-1 domain-containing protein</fullName>
    </recommendedName>
</protein>
<dbReference type="GO" id="GO:0016020">
    <property type="term" value="C:membrane"/>
    <property type="evidence" value="ECO:0007669"/>
    <property type="project" value="TreeGrafter"/>
</dbReference>
<dbReference type="Proteomes" id="UP000035553">
    <property type="component" value="Unassembled WGS sequence"/>
</dbReference>
<dbReference type="Pfam" id="PF00561">
    <property type="entry name" value="Abhydrolase_1"/>
    <property type="match status" value="1"/>
</dbReference>
<gene>
    <name evidence="3" type="ORF">SINU_01350</name>
</gene>
<dbReference type="PANTHER" id="PTHR43798">
    <property type="entry name" value="MONOACYLGLYCEROL LIPASE"/>
    <property type="match status" value="1"/>
</dbReference>
<dbReference type="InterPro" id="IPR000073">
    <property type="entry name" value="AB_hydrolase_1"/>
</dbReference>
<proteinExistence type="predicted"/>
<evidence type="ECO:0000256" key="1">
    <source>
        <dbReference type="ARBA" id="ARBA00022801"/>
    </source>
</evidence>
<dbReference type="Gene3D" id="3.40.50.1820">
    <property type="entry name" value="alpha/beta hydrolase"/>
    <property type="match status" value="1"/>
</dbReference>
<dbReference type="SUPFAM" id="SSF53474">
    <property type="entry name" value="alpha/beta-Hydrolases"/>
    <property type="match status" value="1"/>
</dbReference>
<dbReference type="OrthoDB" id="9805423at2"/>
<organism evidence="3 4">
    <name type="scientific">Sporolactobacillus inulinus CASD</name>
    <dbReference type="NCBI Taxonomy" id="1069536"/>
    <lineage>
        <taxon>Bacteria</taxon>
        <taxon>Bacillati</taxon>
        <taxon>Bacillota</taxon>
        <taxon>Bacilli</taxon>
        <taxon>Bacillales</taxon>
        <taxon>Sporolactobacillaceae</taxon>
        <taxon>Sporolactobacillus</taxon>
    </lineage>
</organism>
<evidence type="ECO:0000313" key="4">
    <source>
        <dbReference type="Proteomes" id="UP000035553"/>
    </source>
</evidence>
<dbReference type="GO" id="GO:0016787">
    <property type="term" value="F:hydrolase activity"/>
    <property type="evidence" value="ECO:0007669"/>
    <property type="project" value="UniProtKB-KW"/>
</dbReference>
<keyword evidence="1" id="KW-0378">Hydrolase</keyword>
<feature type="domain" description="AB hydrolase-1" evidence="2">
    <location>
        <begin position="22"/>
        <end position="121"/>
    </location>
</feature>
<comment type="caution">
    <text evidence="3">The sequence shown here is derived from an EMBL/GenBank/DDBJ whole genome shotgun (WGS) entry which is preliminary data.</text>
</comment>
<dbReference type="AlphaFoldDB" id="A0A0U1QSJ0"/>
<evidence type="ECO:0000259" key="2">
    <source>
        <dbReference type="Pfam" id="PF00561"/>
    </source>
</evidence>
<reference evidence="3 4" key="1">
    <citation type="journal article" date="2011" name="J. Bacteriol.">
        <title>Draft genome sequence of Sporolactobacillus inulinus strain CASD, an efficient D-lactic acid-producing bacterium with high-concentration lactate tolerance capability.</title>
        <authorList>
            <person name="Yu B."/>
            <person name="Su F."/>
            <person name="Wang L."/>
            <person name="Xu K."/>
            <person name="Zhao B."/>
            <person name="Xu P."/>
        </authorList>
    </citation>
    <scope>NUCLEOTIDE SEQUENCE [LARGE SCALE GENOMIC DNA]</scope>
    <source>
        <strain evidence="3 4">CASD</strain>
    </source>
</reference>
<dbReference type="RefSeq" id="WP_010025539.1">
    <property type="nucleotide sequence ID" value="NZ_AFVQ02000017.1"/>
</dbReference>